<feature type="region of interest" description="Disordered" evidence="12">
    <location>
        <begin position="1"/>
        <end position="28"/>
    </location>
</feature>
<evidence type="ECO:0000256" key="3">
    <source>
        <dbReference type="ARBA" id="ARBA00011890"/>
    </source>
</evidence>
<evidence type="ECO:0000256" key="9">
    <source>
        <dbReference type="ARBA" id="ARBA00030757"/>
    </source>
</evidence>
<evidence type="ECO:0000256" key="7">
    <source>
        <dbReference type="ARBA" id="ARBA00022679"/>
    </source>
</evidence>
<keyword evidence="8" id="KW-0949">S-adenosyl-L-methionine</keyword>
<dbReference type="GO" id="GO:0005737">
    <property type="term" value="C:cytoplasm"/>
    <property type="evidence" value="ECO:0007669"/>
    <property type="project" value="UniProtKB-SubCell"/>
</dbReference>
<dbReference type="Pfam" id="PF01135">
    <property type="entry name" value="PCMT"/>
    <property type="match status" value="1"/>
</dbReference>
<dbReference type="Proteomes" id="UP000190037">
    <property type="component" value="Unassembled WGS sequence"/>
</dbReference>
<organism evidence="13 14">
    <name type="scientific">Embleya scabrispora</name>
    <dbReference type="NCBI Taxonomy" id="159449"/>
    <lineage>
        <taxon>Bacteria</taxon>
        <taxon>Bacillati</taxon>
        <taxon>Actinomycetota</taxon>
        <taxon>Actinomycetes</taxon>
        <taxon>Kitasatosporales</taxon>
        <taxon>Streptomycetaceae</taxon>
        <taxon>Embleya</taxon>
    </lineage>
</organism>
<feature type="region of interest" description="Disordered" evidence="12">
    <location>
        <begin position="352"/>
        <end position="389"/>
    </location>
</feature>
<evidence type="ECO:0000256" key="2">
    <source>
        <dbReference type="ARBA" id="ARBA00005369"/>
    </source>
</evidence>
<dbReference type="EC" id="2.1.1.77" evidence="3"/>
<dbReference type="CDD" id="cd02440">
    <property type="entry name" value="AdoMet_MTases"/>
    <property type="match status" value="1"/>
</dbReference>
<feature type="compositionally biased region" description="Basic and acidic residues" evidence="12">
    <location>
        <begin position="8"/>
        <end position="28"/>
    </location>
</feature>
<dbReference type="AlphaFoldDB" id="A0A1T3P665"/>
<dbReference type="GO" id="GO:0004719">
    <property type="term" value="F:protein-L-isoaspartate (D-aspartate) O-methyltransferase activity"/>
    <property type="evidence" value="ECO:0007669"/>
    <property type="project" value="UniProtKB-EC"/>
</dbReference>
<keyword evidence="5" id="KW-0963">Cytoplasm</keyword>
<dbReference type="InterPro" id="IPR000682">
    <property type="entry name" value="PCMT"/>
</dbReference>
<dbReference type="Gene3D" id="3.40.50.150">
    <property type="entry name" value="Vaccinia Virus protein VP39"/>
    <property type="match status" value="1"/>
</dbReference>
<sequence>MAEGQADPVERPHRPEGQGRVTDTRPLWDRVFADTPRRPYVPDVVWAGDDDARIDRGTDPNAWEEAVAADIPLVTQVDDGTDAGHMIPTSSVSMPFLVRLMLERLDPHTDHNVLEIGTGTGWSTALLATALTHGRVTSIEVDPTVASRARESLSARDFEPTLIVGDGLRGHKEGAPYDRLIATMAVQRVPYEWVEQVRPGGVIVTPWGTPYNNSSLLRLVVAGDGTASGRFVGNAAFMFARSQRRRFEDRRLVGDVIADPDTARVRHTTTDPRPIREEHADFAIGLRLPEVEHRTFFGSGDRAEQFTVWYADGTSWAAIDYKPGVDTYEVNEHGPRDLWAEIEAAYAAWRDQGEPPRERHGVTVTGDDQWAWLDEPGGGRVEIGPAPTT</sequence>
<keyword evidence="7" id="KW-0808">Transferase</keyword>
<dbReference type="GO" id="GO:0032259">
    <property type="term" value="P:methylation"/>
    <property type="evidence" value="ECO:0007669"/>
    <property type="project" value="UniProtKB-KW"/>
</dbReference>
<evidence type="ECO:0000256" key="11">
    <source>
        <dbReference type="ARBA" id="ARBA00031350"/>
    </source>
</evidence>
<gene>
    <name evidence="13" type="ORF">B4N89_29050</name>
</gene>
<comment type="caution">
    <text evidence="13">The sequence shown here is derived from an EMBL/GenBank/DDBJ whole genome shotgun (WGS) entry which is preliminary data.</text>
</comment>
<keyword evidence="14" id="KW-1185">Reference proteome</keyword>
<evidence type="ECO:0000313" key="14">
    <source>
        <dbReference type="Proteomes" id="UP000190037"/>
    </source>
</evidence>
<evidence type="ECO:0000256" key="4">
    <source>
        <dbReference type="ARBA" id="ARBA00013346"/>
    </source>
</evidence>
<dbReference type="InterPro" id="IPR029063">
    <property type="entry name" value="SAM-dependent_MTases_sf"/>
</dbReference>
<proteinExistence type="inferred from homology"/>
<comment type="similarity">
    <text evidence="2">Belongs to the methyltransferase superfamily. L-isoaspartyl/D-aspartyl protein methyltransferase family.</text>
</comment>
<protein>
    <recommendedName>
        <fullName evidence="4">Protein-L-isoaspartate O-methyltransferase</fullName>
        <ecNumber evidence="3">2.1.1.77</ecNumber>
    </recommendedName>
    <alternativeName>
        <fullName evidence="11">L-isoaspartyl protein carboxyl methyltransferase</fullName>
    </alternativeName>
    <alternativeName>
        <fullName evidence="9">Protein L-isoaspartyl methyltransferase</fullName>
    </alternativeName>
    <alternativeName>
        <fullName evidence="10">Protein-beta-aspartate methyltransferase</fullName>
    </alternativeName>
</protein>
<accession>A0A1T3P665</accession>
<dbReference type="PANTHER" id="PTHR11579:SF0">
    <property type="entry name" value="PROTEIN-L-ISOASPARTATE(D-ASPARTATE) O-METHYLTRANSFERASE"/>
    <property type="match status" value="1"/>
</dbReference>
<evidence type="ECO:0000313" key="13">
    <source>
        <dbReference type="EMBL" id="OPC84435.1"/>
    </source>
</evidence>
<dbReference type="SUPFAM" id="SSF53335">
    <property type="entry name" value="S-adenosyl-L-methionine-dependent methyltransferases"/>
    <property type="match status" value="1"/>
</dbReference>
<dbReference type="OrthoDB" id="5143400at2"/>
<comment type="subcellular location">
    <subcellularLocation>
        <location evidence="1">Cytoplasm</location>
    </subcellularLocation>
</comment>
<dbReference type="STRING" id="159449.B4N89_29050"/>
<reference evidence="13 14" key="1">
    <citation type="submission" date="2017-03" db="EMBL/GenBank/DDBJ databases">
        <title>Draft genome sequence of Streptomyces scabrisporus NF3, endophyte isolated from Amphipterygium adstringens.</title>
        <authorList>
            <person name="Vazquez M."/>
            <person name="Ceapa C.D."/>
            <person name="Rodriguez Luna D."/>
            <person name="Sanchez Esquivel S."/>
        </authorList>
    </citation>
    <scope>NUCLEOTIDE SEQUENCE [LARGE SCALE GENOMIC DNA]</scope>
    <source>
        <strain evidence="13 14">NF3</strain>
    </source>
</reference>
<evidence type="ECO:0000256" key="1">
    <source>
        <dbReference type="ARBA" id="ARBA00004496"/>
    </source>
</evidence>
<evidence type="ECO:0000256" key="6">
    <source>
        <dbReference type="ARBA" id="ARBA00022603"/>
    </source>
</evidence>
<dbReference type="PANTHER" id="PTHR11579">
    <property type="entry name" value="PROTEIN-L-ISOASPARTATE O-METHYLTRANSFERASE"/>
    <property type="match status" value="1"/>
</dbReference>
<name>A0A1T3P665_9ACTN</name>
<evidence type="ECO:0000256" key="8">
    <source>
        <dbReference type="ARBA" id="ARBA00022691"/>
    </source>
</evidence>
<evidence type="ECO:0000256" key="5">
    <source>
        <dbReference type="ARBA" id="ARBA00022490"/>
    </source>
</evidence>
<feature type="compositionally biased region" description="Basic and acidic residues" evidence="12">
    <location>
        <begin position="352"/>
        <end position="361"/>
    </location>
</feature>
<evidence type="ECO:0000256" key="10">
    <source>
        <dbReference type="ARBA" id="ARBA00031323"/>
    </source>
</evidence>
<dbReference type="EMBL" id="MWQN01000001">
    <property type="protein sequence ID" value="OPC84435.1"/>
    <property type="molecule type" value="Genomic_DNA"/>
</dbReference>
<keyword evidence="6" id="KW-0489">Methyltransferase</keyword>
<evidence type="ECO:0000256" key="12">
    <source>
        <dbReference type="SAM" id="MobiDB-lite"/>
    </source>
</evidence>